<proteinExistence type="predicted"/>
<dbReference type="InterPro" id="IPR050834">
    <property type="entry name" value="Glycosyltransf_2"/>
</dbReference>
<organism evidence="2 3">
    <name type="scientific">Candidatus Enterousia avistercoris</name>
    <dbReference type="NCBI Taxonomy" id="2840788"/>
    <lineage>
        <taxon>Bacteria</taxon>
        <taxon>Pseudomonadati</taxon>
        <taxon>Pseudomonadota</taxon>
        <taxon>Alphaproteobacteria</taxon>
        <taxon>Candidatus Enterousia</taxon>
    </lineage>
</organism>
<accession>A0A9D9GVU0</accession>
<dbReference type="PANTHER" id="PTHR43685">
    <property type="entry name" value="GLYCOSYLTRANSFERASE"/>
    <property type="match status" value="1"/>
</dbReference>
<evidence type="ECO:0000313" key="3">
    <source>
        <dbReference type="Proteomes" id="UP000823630"/>
    </source>
</evidence>
<protein>
    <submittedName>
        <fullName evidence="2">Glycosyltransferase family 2 protein</fullName>
    </submittedName>
</protein>
<dbReference type="Gene3D" id="3.90.550.10">
    <property type="entry name" value="Spore Coat Polysaccharide Biosynthesis Protein SpsA, Chain A"/>
    <property type="match status" value="1"/>
</dbReference>
<gene>
    <name evidence="2" type="ORF">IAC69_04120</name>
</gene>
<dbReference type="PANTHER" id="PTHR43685:SF2">
    <property type="entry name" value="GLYCOSYLTRANSFERASE 2-LIKE DOMAIN-CONTAINING PROTEIN"/>
    <property type="match status" value="1"/>
</dbReference>
<dbReference type="InterPro" id="IPR029044">
    <property type="entry name" value="Nucleotide-diphossugar_trans"/>
</dbReference>
<dbReference type="EMBL" id="JADINC010000068">
    <property type="protein sequence ID" value="MBO8425633.1"/>
    <property type="molecule type" value="Genomic_DNA"/>
</dbReference>
<dbReference type="InterPro" id="IPR001173">
    <property type="entry name" value="Glyco_trans_2-like"/>
</dbReference>
<dbReference type="SUPFAM" id="SSF53448">
    <property type="entry name" value="Nucleotide-diphospho-sugar transferases"/>
    <property type="match status" value="1"/>
</dbReference>
<dbReference type="Proteomes" id="UP000823630">
    <property type="component" value="Unassembled WGS sequence"/>
</dbReference>
<dbReference type="AlphaFoldDB" id="A0A9D9GVU0"/>
<sequence>MPRVSVVLPCYNGARFLRASLDSVLAQTFPDWELIIVDDCSTDGSGEIADEYATRDARIRVVHNSVNRKLPGALNDGFAIARGAYFTWTSDDNVAKPNWLSTLVQYLDNHPGTDMVSACMDFINEDGNTIGKLHRSPDVEYQSRLAYECNIGAAFMYRRETAARVGKYDENMFCAEDYDYWVRIGLGGKIDYICDNIYMYRRNSGSLTATQQERIWAKTLAIKKKIQRPMVAKVRTELVAKEKAGIPGTKSVLQI</sequence>
<reference evidence="2" key="2">
    <citation type="journal article" date="2021" name="PeerJ">
        <title>Extensive microbial diversity within the chicken gut microbiome revealed by metagenomics and culture.</title>
        <authorList>
            <person name="Gilroy R."/>
            <person name="Ravi A."/>
            <person name="Getino M."/>
            <person name="Pursley I."/>
            <person name="Horton D.L."/>
            <person name="Alikhan N.F."/>
            <person name="Baker D."/>
            <person name="Gharbi K."/>
            <person name="Hall N."/>
            <person name="Watson M."/>
            <person name="Adriaenssens E.M."/>
            <person name="Foster-Nyarko E."/>
            <person name="Jarju S."/>
            <person name="Secka A."/>
            <person name="Antonio M."/>
            <person name="Oren A."/>
            <person name="Chaudhuri R.R."/>
            <person name="La Ragione R."/>
            <person name="Hildebrand F."/>
            <person name="Pallen M.J."/>
        </authorList>
    </citation>
    <scope>NUCLEOTIDE SEQUENCE</scope>
    <source>
        <strain evidence="2">8207</strain>
    </source>
</reference>
<feature type="domain" description="Glycosyltransferase 2-like" evidence="1">
    <location>
        <begin position="5"/>
        <end position="159"/>
    </location>
</feature>
<comment type="caution">
    <text evidence="2">The sequence shown here is derived from an EMBL/GenBank/DDBJ whole genome shotgun (WGS) entry which is preliminary data.</text>
</comment>
<dbReference type="CDD" id="cd00761">
    <property type="entry name" value="Glyco_tranf_GTA_type"/>
    <property type="match status" value="1"/>
</dbReference>
<evidence type="ECO:0000313" key="2">
    <source>
        <dbReference type="EMBL" id="MBO8425633.1"/>
    </source>
</evidence>
<name>A0A9D9GVU0_9PROT</name>
<reference evidence="2" key="1">
    <citation type="submission" date="2020-10" db="EMBL/GenBank/DDBJ databases">
        <authorList>
            <person name="Gilroy R."/>
        </authorList>
    </citation>
    <scope>NUCLEOTIDE SEQUENCE</scope>
    <source>
        <strain evidence="2">8207</strain>
    </source>
</reference>
<dbReference type="Pfam" id="PF00535">
    <property type="entry name" value="Glycos_transf_2"/>
    <property type="match status" value="1"/>
</dbReference>
<evidence type="ECO:0000259" key="1">
    <source>
        <dbReference type="Pfam" id="PF00535"/>
    </source>
</evidence>